<accession>A0A840MLU7</accession>
<reference evidence="10 11" key="1">
    <citation type="submission" date="2020-08" db="EMBL/GenBank/DDBJ databases">
        <title>Genomic Encyclopedia of Type Strains, Phase IV (KMG-IV): sequencing the most valuable type-strain genomes for metagenomic binning, comparative biology and taxonomic classification.</title>
        <authorList>
            <person name="Goeker M."/>
        </authorList>
    </citation>
    <scope>NUCLEOTIDE SEQUENCE [LARGE SCALE GENOMIC DNA]</scope>
    <source>
        <strain evidence="10 11">DSM 27165</strain>
    </source>
</reference>
<protein>
    <submittedName>
        <fullName evidence="10">General secretion pathway protein F</fullName>
    </submittedName>
</protein>
<name>A0A840MLU7_9PROT</name>
<dbReference type="InterPro" id="IPR011850">
    <property type="entry name" value="T2SS_GspF"/>
</dbReference>
<comment type="similarity">
    <text evidence="2">Belongs to the GSP F family.</text>
</comment>
<dbReference type="AlphaFoldDB" id="A0A840MLU7"/>
<organism evidence="10 11">
    <name type="scientific">Chitinivorax tropicus</name>
    <dbReference type="NCBI Taxonomy" id="714531"/>
    <lineage>
        <taxon>Bacteria</taxon>
        <taxon>Pseudomonadati</taxon>
        <taxon>Pseudomonadota</taxon>
        <taxon>Betaproteobacteria</taxon>
        <taxon>Chitinivorax</taxon>
    </lineage>
</organism>
<evidence type="ECO:0000256" key="7">
    <source>
        <dbReference type="ARBA" id="ARBA00023136"/>
    </source>
</evidence>
<dbReference type="FunFam" id="1.20.81.30:FF:000001">
    <property type="entry name" value="Type II secretion system protein F"/>
    <property type="match status" value="2"/>
</dbReference>
<dbReference type="NCBIfam" id="TIGR02120">
    <property type="entry name" value="GspF"/>
    <property type="match status" value="1"/>
</dbReference>
<evidence type="ECO:0000256" key="8">
    <source>
        <dbReference type="SAM" id="Phobius"/>
    </source>
</evidence>
<evidence type="ECO:0000256" key="5">
    <source>
        <dbReference type="ARBA" id="ARBA00022692"/>
    </source>
</evidence>
<dbReference type="GO" id="GO:0015628">
    <property type="term" value="P:protein secretion by the type II secretion system"/>
    <property type="evidence" value="ECO:0007669"/>
    <property type="project" value="InterPro"/>
</dbReference>
<feature type="transmembrane region" description="Helical" evidence="8">
    <location>
        <begin position="166"/>
        <end position="192"/>
    </location>
</feature>
<feature type="domain" description="Type II secretion system protein GspF" evidence="9">
    <location>
        <begin position="71"/>
        <end position="193"/>
    </location>
</feature>
<keyword evidence="11" id="KW-1185">Reference proteome</keyword>
<dbReference type="EMBL" id="JACHHY010000005">
    <property type="protein sequence ID" value="MBB5017877.1"/>
    <property type="molecule type" value="Genomic_DNA"/>
</dbReference>
<feature type="domain" description="Type II secretion system protein GspF" evidence="9">
    <location>
        <begin position="274"/>
        <end position="395"/>
    </location>
</feature>
<keyword evidence="3" id="KW-1003">Cell membrane</keyword>
<feature type="transmembrane region" description="Helical" evidence="8">
    <location>
        <begin position="376"/>
        <end position="397"/>
    </location>
</feature>
<evidence type="ECO:0000313" key="10">
    <source>
        <dbReference type="EMBL" id="MBB5017877.1"/>
    </source>
</evidence>
<keyword evidence="4" id="KW-0997">Cell inner membrane</keyword>
<dbReference type="InterPro" id="IPR042094">
    <property type="entry name" value="T2SS_GspF_sf"/>
</dbReference>
<dbReference type="InterPro" id="IPR003004">
    <property type="entry name" value="GspF/PilC"/>
</dbReference>
<keyword evidence="6 8" id="KW-1133">Transmembrane helix</keyword>
<dbReference type="PANTHER" id="PTHR30012:SF0">
    <property type="entry name" value="TYPE II SECRETION SYSTEM PROTEIN F-RELATED"/>
    <property type="match status" value="1"/>
</dbReference>
<comment type="caution">
    <text evidence="10">The sequence shown here is derived from an EMBL/GenBank/DDBJ whole genome shotgun (WGS) entry which is preliminary data.</text>
</comment>
<dbReference type="PANTHER" id="PTHR30012">
    <property type="entry name" value="GENERAL SECRETION PATHWAY PROTEIN"/>
    <property type="match status" value="1"/>
</dbReference>
<sequence length="404" mass="43456">MSGFRYEALDAASGKTLKGVLEADNARLARQTLREQGLMVVEISEIVTDADKASGGSRRGGVSIAQLALMTRQLSTLLDAGLTIEQALNVVIEQSEAPREREVLAAVRSEILAGISLSNALGQHPKVFPDLYRTLVGAGEESGKLPEVMRRLAEYIESRHALRSKVMLAFIYPAIITAVSILVVTGLLTYVVPQVVNVFQNTHQQLPLLTRGLLAVSDAVRVGGLPFAVVLALAVFLFLRALKNEAVRLRFDRALLAMPLLGRMSRSIGTARLASTLAILVGSGVPMLNAMTAASGVVDNRALREAVKESTKQVREGLSLSRALAVSKLFPPVLIHLIASGEASGRLEHMLDRAAKQQSDELETRVATITGLMEPLLILLMGAVVLVIVLAILLPVFEMNQLIK</sequence>
<dbReference type="Pfam" id="PF00482">
    <property type="entry name" value="T2SSF"/>
    <property type="match status" value="2"/>
</dbReference>
<dbReference type="Proteomes" id="UP000575898">
    <property type="component" value="Unassembled WGS sequence"/>
</dbReference>
<proteinExistence type="inferred from homology"/>
<dbReference type="InterPro" id="IPR018076">
    <property type="entry name" value="T2SS_GspF_dom"/>
</dbReference>
<evidence type="ECO:0000256" key="3">
    <source>
        <dbReference type="ARBA" id="ARBA00022475"/>
    </source>
</evidence>
<keyword evidence="5 8" id="KW-0812">Transmembrane</keyword>
<evidence type="ECO:0000259" key="9">
    <source>
        <dbReference type="Pfam" id="PF00482"/>
    </source>
</evidence>
<gene>
    <name evidence="10" type="ORF">HNQ59_001147</name>
</gene>
<evidence type="ECO:0000256" key="6">
    <source>
        <dbReference type="ARBA" id="ARBA00022989"/>
    </source>
</evidence>
<evidence type="ECO:0000313" key="11">
    <source>
        <dbReference type="Proteomes" id="UP000575898"/>
    </source>
</evidence>
<comment type="subcellular location">
    <subcellularLocation>
        <location evidence="1">Cell inner membrane</location>
        <topology evidence="1">Multi-pass membrane protein</topology>
    </subcellularLocation>
</comment>
<dbReference type="PRINTS" id="PR00812">
    <property type="entry name" value="BCTERIALGSPF"/>
</dbReference>
<evidence type="ECO:0000256" key="1">
    <source>
        <dbReference type="ARBA" id="ARBA00004429"/>
    </source>
</evidence>
<keyword evidence="7 8" id="KW-0472">Membrane</keyword>
<dbReference type="GO" id="GO:0005886">
    <property type="term" value="C:plasma membrane"/>
    <property type="evidence" value="ECO:0007669"/>
    <property type="project" value="UniProtKB-SubCell"/>
</dbReference>
<dbReference type="GO" id="GO:0015627">
    <property type="term" value="C:type II protein secretion system complex"/>
    <property type="evidence" value="ECO:0007669"/>
    <property type="project" value="InterPro"/>
</dbReference>
<evidence type="ECO:0000256" key="2">
    <source>
        <dbReference type="ARBA" id="ARBA00005745"/>
    </source>
</evidence>
<dbReference type="Gene3D" id="1.20.81.30">
    <property type="entry name" value="Type II secretion system (T2SS), domain F"/>
    <property type="match status" value="2"/>
</dbReference>
<feature type="transmembrane region" description="Helical" evidence="8">
    <location>
        <begin position="273"/>
        <end position="294"/>
    </location>
</feature>
<dbReference type="RefSeq" id="WP_184036312.1">
    <property type="nucleotide sequence ID" value="NZ_JACHHY010000005.1"/>
</dbReference>
<evidence type="ECO:0000256" key="4">
    <source>
        <dbReference type="ARBA" id="ARBA00022519"/>
    </source>
</evidence>
<feature type="transmembrane region" description="Helical" evidence="8">
    <location>
        <begin position="212"/>
        <end position="239"/>
    </location>
</feature>